<feature type="transmembrane region" description="Helical" evidence="1">
    <location>
        <begin position="332"/>
        <end position="349"/>
    </location>
</feature>
<evidence type="ECO:0000313" key="3">
    <source>
        <dbReference type="Proteomes" id="UP001595818"/>
    </source>
</evidence>
<evidence type="ECO:0000313" key="2">
    <source>
        <dbReference type="EMBL" id="MFC4874945.1"/>
    </source>
</evidence>
<feature type="transmembrane region" description="Helical" evidence="1">
    <location>
        <begin position="148"/>
        <end position="165"/>
    </location>
</feature>
<protein>
    <recommendedName>
        <fullName evidence="4">Glycosyltransferase RgtA/B/C/D-like domain-containing protein</fullName>
    </recommendedName>
</protein>
<feature type="transmembrane region" description="Helical" evidence="1">
    <location>
        <begin position="276"/>
        <end position="297"/>
    </location>
</feature>
<gene>
    <name evidence="2" type="ORF">ACFPFU_24795</name>
</gene>
<feature type="transmembrane region" description="Helical" evidence="1">
    <location>
        <begin position="309"/>
        <end position="326"/>
    </location>
</feature>
<feature type="transmembrane region" description="Helical" evidence="1">
    <location>
        <begin position="209"/>
        <end position="227"/>
    </location>
</feature>
<keyword evidence="3" id="KW-1185">Reference proteome</keyword>
<dbReference type="RefSeq" id="WP_377069290.1">
    <property type="nucleotide sequence ID" value="NZ_JBHSJJ010000025.1"/>
</dbReference>
<comment type="caution">
    <text evidence="2">The sequence shown here is derived from an EMBL/GenBank/DDBJ whole genome shotgun (WGS) entry which is preliminary data.</text>
</comment>
<feature type="transmembrane region" description="Helical" evidence="1">
    <location>
        <begin position="21"/>
        <end position="43"/>
    </location>
</feature>
<proteinExistence type="predicted"/>
<dbReference type="EMBL" id="JBHSJJ010000025">
    <property type="protein sequence ID" value="MFC4874945.1"/>
    <property type="molecule type" value="Genomic_DNA"/>
</dbReference>
<keyword evidence="1" id="KW-0812">Transmembrane</keyword>
<feature type="transmembrane region" description="Helical" evidence="1">
    <location>
        <begin position="122"/>
        <end position="142"/>
    </location>
</feature>
<feature type="transmembrane region" description="Helical" evidence="1">
    <location>
        <begin position="77"/>
        <end position="110"/>
    </location>
</feature>
<organism evidence="2 3">
    <name type="scientific">Negadavirga shengliensis</name>
    <dbReference type="NCBI Taxonomy" id="1389218"/>
    <lineage>
        <taxon>Bacteria</taxon>
        <taxon>Pseudomonadati</taxon>
        <taxon>Bacteroidota</taxon>
        <taxon>Cytophagia</taxon>
        <taxon>Cytophagales</taxon>
        <taxon>Cyclobacteriaceae</taxon>
        <taxon>Negadavirga</taxon>
    </lineage>
</organism>
<name>A0ABV9T849_9BACT</name>
<sequence>MATSSSFRFIRKSLFKHHRKSGFALFFAAMFVILLACTITSFYKYGPYFSPDTVNYFRIASGTETSMLANYSPLYPALLYLISRLFSLSVFEAASLLVAMGFISGLLIIFRLSKTLLPETPLRLYFPLAISFLAWWSFRVMVNAHADGIMYLLLLAWLYVGLLVWKSDRLSHFWWLGIIGSIMIWAKINAIFLLPVVVMIYFFTQNIKWRIPAFCLILSLGAYFYFFQENILVINIGEGLADGGRPLDHAKILFNNISALFKVSLGYFVSDLVTESIPTSLAFVMGTVLLGAAFTRLPLRNRQDYSHSLALLALTYAVLFLSFQQWMLYEEINYRTLFPYLLAGGWAVWIRWSKQKHDRIMFIACVLISGHTFLGHLHLWQRPSVSSLFEVSGLAKSGLPHALRGITHQNRPILTDFPEKAELLLIEDAVPRVDHVNPESLFIKGKRRFLNEQQRDGNLRNSEEMLSKGKAVLVLFKADDYWESFAIKAGLNFVPLGNVTLIYSD</sequence>
<feature type="transmembrane region" description="Helical" evidence="1">
    <location>
        <begin position="172"/>
        <end position="203"/>
    </location>
</feature>
<keyword evidence="1" id="KW-1133">Transmembrane helix</keyword>
<evidence type="ECO:0000256" key="1">
    <source>
        <dbReference type="SAM" id="Phobius"/>
    </source>
</evidence>
<evidence type="ECO:0008006" key="4">
    <source>
        <dbReference type="Google" id="ProtNLM"/>
    </source>
</evidence>
<reference evidence="3" key="1">
    <citation type="journal article" date="2019" name="Int. J. Syst. Evol. Microbiol.">
        <title>The Global Catalogue of Microorganisms (GCM) 10K type strain sequencing project: providing services to taxonomists for standard genome sequencing and annotation.</title>
        <authorList>
            <consortium name="The Broad Institute Genomics Platform"/>
            <consortium name="The Broad Institute Genome Sequencing Center for Infectious Disease"/>
            <person name="Wu L."/>
            <person name="Ma J."/>
        </authorList>
    </citation>
    <scope>NUCLEOTIDE SEQUENCE [LARGE SCALE GENOMIC DNA]</scope>
    <source>
        <strain evidence="3">CGMCC 4.7466</strain>
    </source>
</reference>
<keyword evidence="1" id="KW-0472">Membrane</keyword>
<dbReference type="Proteomes" id="UP001595818">
    <property type="component" value="Unassembled WGS sequence"/>
</dbReference>
<accession>A0ABV9T849</accession>
<feature type="transmembrane region" description="Helical" evidence="1">
    <location>
        <begin position="361"/>
        <end position="380"/>
    </location>
</feature>
<feature type="transmembrane region" description="Helical" evidence="1">
    <location>
        <begin position="252"/>
        <end position="270"/>
    </location>
</feature>